<dbReference type="PANTHER" id="PTHR18968:SF86">
    <property type="entry name" value="ACETOLACTATE SYNTHASE LARGE SUBUNIT ILVX-RELATED"/>
    <property type="match status" value="1"/>
</dbReference>
<dbReference type="CDD" id="cd07035">
    <property type="entry name" value="TPP_PYR_POX_like"/>
    <property type="match status" value="1"/>
</dbReference>
<dbReference type="InterPro" id="IPR045229">
    <property type="entry name" value="TPP_enz"/>
</dbReference>
<reference evidence="5 6" key="1">
    <citation type="submission" date="2019-03" db="EMBL/GenBank/DDBJ databases">
        <authorList>
            <person name="Zhang S."/>
        </authorList>
    </citation>
    <scope>NUCLEOTIDE SEQUENCE [LARGE SCALE GENOMIC DNA]</scope>
    <source>
        <strain evidence="5 6">S4J41</strain>
    </source>
</reference>
<dbReference type="InterPro" id="IPR011766">
    <property type="entry name" value="TPP_enzyme_TPP-bd"/>
</dbReference>
<comment type="similarity">
    <text evidence="1">Belongs to the TPP enzyme family.</text>
</comment>
<dbReference type="EMBL" id="SMFP01000001">
    <property type="protein sequence ID" value="TDE41251.1"/>
    <property type="molecule type" value="Genomic_DNA"/>
</dbReference>
<evidence type="ECO:0000256" key="1">
    <source>
        <dbReference type="ARBA" id="ARBA00007812"/>
    </source>
</evidence>
<gene>
    <name evidence="5" type="ORF">E1B25_01900</name>
</gene>
<keyword evidence="6" id="KW-1185">Reference proteome</keyword>
<sequence>MNGAESLVRSLLASDVEVCFTNPGTSEMHFVAALDHVPGMRSVLALFEGVATGAADGYWRMARKPASTLLHLGPGLANGLANLHNAKKAGSGVVNIVGEHAASHVALDAPLTSDIEGIARPVSHWVRSSSSAVDVGFDAARAVRAARTAPGQVATLILPGDTAWSMGGAVAEALAPHAQPRLDTGLVDQAAQALDGPDSLLLLGGSAMSAQTLELAGQIAAKTGCTLMSEWASARAERGAGRVAMAKVPYPIDLALETLAPYRRIVLVGARAPIGFFAYPGKPARLTHPEAEILELAGAASDLTATLDALVQATGAGGSVAHLAKADLPDLPPLGPLTPDSLAPLIARAIPENAIVVDESITSGRGLGAATTGAAPHSWLNNCGGSIGYGLPVSIGAAIARPDRKVLALISDGSAMYTLQALWTLAREGLDVTVVIFANRSYNILRGELSNVGVQNPGPRAIDMLSLDRPTLGWVDMARGMGVEASRVEDTAAFALALEAGLSTPGPVLIEAVM</sequence>
<dbReference type="OrthoDB" id="9773408at2"/>
<dbReference type="GO" id="GO:0044281">
    <property type="term" value="P:small molecule metabolic process"/>
    <property type="evidence" value="ECO:0007669"/>
    <property type="project" value="UniProtKB-ARBA"/>
</dbReference>
<comment type="caution">
    <text evidence="5">The sequence shown here is derived from an EMBL/GenBank/DDBJ whole genome shotgun (WGS) entry which is preliminary data.</text>
</comment>
<dbReference type="GO" id="GO:0050660">
    <property type="term" value="F:flavin adenine dinucleotide binding"/>
    <property type="evidence" value="ECO:0007669"/>
    <property type="project" value="TreeGrafter"/>
</dbReference>
<feature type="domain" description="Thiamine pyrophosphate enzyme N-terminal TPP-binding" evidence="4">
    <location>
        <begin position="1"/>
        <end position="106"/>
    </location>
</feature>
<dbReference type="SUPFAM" id="SSF52518">
    <property type="entry name" value="Thiamin diphosphate-binding fold (THDP-binding)"/>
    <property type="match status" value="2"/>
</dbReference>
<protein>
    <submittedName>
        <fullName evidence="5">Acetolactate synthase large subunit</fullName>
    </submittedName>
</protein>
<dbReference type="GO" id="GO:0003984">
    <property type="term" value="F:acetolactate synthase activity"/>
    <property type="evidence" value="ECO:0007669"/>
    <property type="project" value="TreeGrafter"/>
</dbReference>
<dbReference type="CDD" id="cd02002">
    <property type="entry name" value="TPP_BFDC"/>
    <property type="match status" value="1"/>
</dbReference>
<feature type="domain" description="Thiamine pyrophosphate enzyme TPP-binding" evidence="3">
    <location>
        <begin position="375"/>
        <end position="511"/>
    </location>
</feature>
<proteinExistence type="inferred from homology"/>
<evidence type="ECO:0000313" key="6">
    <source>
        <dbReference type="Proteomes" id="UP000294662"/>
    </source>
</evidence>
<keyword evidence="2" id="KW-0786">Thiamine pyrophosphate</keyword>
<accession>A0A4R5F1E7</accession>
<organism evidence="5 6">
    <name type="scientific">Antarcticimicrobium sediminis</name>
    <dbReference type="NCBI Taxonomy" id="2546227"/>
    <lineage>
        <taxon>Bacteria</taxon>
        <taxon>Pseudomonadati</taxon>
        <taxon>Pseudomonadota</taxon>
        <taxon>Alphaproteobacteria</taxon>
        <taxon>Rhodobacterales</taxon>
        <taxon>Paracoccaceae</taxon>
        <taxon>Antarcticimicrobium</taxon>
    </lineage>
</organism>
<dbReference type="AlphaFoldDB" id="A0A4R5F1E7"/>
<evidence type="ECO:0000259" key="3">
    <source>
        <dbReference type="Pfam" id="PF02775"/>
    </source>
</evidence>
<evidence type="ECO:0000256" key="2">
    <source>
        <dbReference type="ARBA" id="ARBA00023052"/>
    </source>
</evidence>
<dbReference type="Pfam" id="PF02775">
    <property type="entry name" value="TPP_enzyme_C"/>
    <property type="match status" value="1"/>
</dbReference>
<dbReference type="PANTHER" id="PTHR18968">
    <property type="entry name" value="THIAMINE PYROPHOSPHATE ENZYMES"/>
    <property type="match status" value="1"/>
</dbReference>
<evidence type="ECO:0000313" key="5">
    <source>
        <dbReference type="EMBL" id="TDE41251.1"/>
    </source>
</evidence>
<dbReference type="Gene3D" id="3.40.50.970">
    <property type="match status" value="2"/>
</dbReference>
<dbReference type="GO" id="GO:0030976">
    <property type="term" value="F:thiamine pyrophosphate binding"/>
    <property type="evidence" value="ECO:0007669"/>
    <property type="project" value="InterPro"/>
</dbReference>
<dbReference type="Proteomes" id="UP000294662">
    <property type="component" value="Unassembled WGS sequence"/>
</dbReference>
<dbReference type="Pfam" id="PF02776">
    <property type="entry name" value="TPP_enzyme_N"/>
    <property type="match status" value="1"/>
</dbReference>
<dbReference type="InterPro" id="IPR012001">
    <property type="entry name" value="Thiamin_PyroP_enz_TPP-bd_dom"/>
</dbReference>
<dbReference type="NCBIfam" id="NF005760">
    <property type="entry name" value="PRK07586.1"/>
    <property type="match status" value="1"/>
</dbReference>
<evidence type="ECO:0000259" key="4">
    <source>
        <dbReference type="Pfam" id="PF02776"/>
    </source>
</evidence>
<name>A0A4R5F1E7_9RHOB</name>
<dbReference type="InterPro" id="IPR029061">
    <property type="entry name" value="THDP-binding"/>
</dbReference>